<dbReference type="EMBL" id="VJMJ01000150">
    <property type="protein sequence ID" value="KAF0730817.1"/>
    <property type="molecule type" value="Genomic_DNA"/>
</dbReference>
<organism evidence="7 8">
    <name type="scientific">Aphanomyces euteiches</name>
    <dbReference type="NCBI Taxonomy" id="100861"/>
    <lineage>
        <taxon>Eukaryota</taxon>
        <taxon>Sar</taxon>
        <taxon>Stramenopiles</taxon>
        <taxon>Oomycota</taxon>
        <taxon>Saprolegniomycetes</taxon>
        <taxon>Saprolegniales</taxon>
        <taxon>Verrucalvaceae</taxon>
        <taxon>Aphanomyces</taxon>
    </lineage>
</organism>
<dbReference type="Gene3D" id="3.30.40.10">
    <property type="entry name" value="Zinc/RING finger domain, C3HC4 (zinc finger)"/>
    <property type="match status" value="1"/>
</dbReference>
<dbReference type="SUPFAM" id="SSF57903">
    <property type="entry name" value="FYVE/PHD zinc finger"/>
    <property type="match status" value="1"/>
</dbReference>
<dbReference type="PROSITE" id="PS50178">
    <property type="entry name" value="ZF_FYVE"/>
    <property type="match status" value="1"/>
</dbReference>
<dbReference type="Pfam" id="PF01363">
    <property type="entry name" value="FYVE"/>
    <property type="match status" value="1"/>
</dbReference>
<dbReference type="InterPro" id="IPR052727">
    <property type="entry name" value="Rab4/Rab5_effector"/>
</dbReference>
<dbReference type="VEuPathDB" id="FungiDB:AeMF1_003229"/>
<protein>
    <recommendedName>
        <fullName evidence="6">FYVE-type domain-containing protein</fullName>
    </recommendedName>
</protein>
<dbReference type="InterPro" id="IPR000306">
    <property type="entry name" value="Znf_FYVE"/>
</dbReference>
<dbReference type="PANTHER" id="PTHR13510:SF44">
    <property type="entry name" value="RABENOSYN-5"/>
    <property type="match status" value="1"/>
</dbReference>
<evidence type="ECO:0000259" key="6">
    <source>
        <dbReference type="PROSITE" id="PS50178"/>
    </source>
</evidence>
<comment type="caution">
    <text evidence="7">The sequence shown here is derived from an EMBL/GenBank/DDBJ whole genome shotgun (WGS) entry which is preliminary data.</text>
</comment>
<keyword evidence="2 4" id="KW-0863">Zinc-finger</keyword>
<dbReference type="GO" id="GO:0008270">
    <property type="term" value="F:zinc ion binding"/>
    <property type="evidence" value="ECO:0007669"/>
    <property type="project" value="UniProtKB-KW"/>
</dbReference>
<evidence type="ECO:0000256" key="2">
    <source>
        <dbReference type="ARBA" id="ARBA00022771"/>
    </source>
</evidence>
<feature type="domain" description="FYVE-type" evidence="6">
    <location>
        <begin position="274"/>
        <end position="329"/>
    </location>
</feature>
<dbReference type="SUPFAM" id="SSF55961">
    <property type="entry name" value="Bet v1-like"/>
    <property type="match status" value="1"/>
</dbReference>
<dbReference type="InterPro" id="IPR017455">
    <property type="entry name" value="Znf_FYVE-rel"/>
</dbReference>
<dbReference type="InterPro" id="IPR023393">
    <property type="entry name" value="START-like_dom_sf"/>
</dbReference>
<dbReference type="Pfam" id="PF01852">
    <property type="entry name" value="START"/>
    <property type="match status" value="1"/>
</dbReference>
<dbReference type="InterPro" id="IPR011011">
    <property type="entry name" value="Znf_FYVE_PHD"/>
</dbReference>
<proteinExistence type="predicted"/>
<feature type="region of interest" description="Disordered" evidence="5">
    <location>
        <begin position="373"/>
        <end position="435"/>
    </location>
</feature>
<evidence type="ECO:0000256" key="3">
    <source>
        <dbReference type="ARBA" id="ARBA00022833"/>
    </source>
</evidence>
<dbReference type="CDD" id="cd00065">
    <property type="entry name" value="FYVE_like_SF"/>
    <property type="match status" value="1"/>
</dbReference>
<keyword evidence="3" id="KW-0862">Zinc</keyword>
<feature type="compositionally biased region" description="Polar residues" evidence="5">
    <location>
        <begin position="412"/>
        <end position="421"/>
    </location>
</feature>
<dbReference type="InterPro" id="IPR013083">
    <property type="entry name" value="Znf_RING/FYVE/PHD"/>
</dbReference>
<dbReference type="Proteomes" id="UP000481153">
    <property type="component" value="Unassembled WGS sequence"/>
</dbReference>
<dbReference type="PANTHER" id="PTHR13510">
    <property type="entry name" value="FYVE-FINGER-CONTAINING RAB5 EFFECTOR PROTEIN RABENOSYN-5-RELATED"/>
    <property type="match status" value="1"/>
</dbReference>
<dbReference type="InterPro" id="IPR002913">
    <property type="entry name" value="START_lipid-bd_dom"/>
</dbReference>
<evidence type="ECO:0000313" key="8">
    <source>
        <dbReference type="Proteomes" id="UP000481153"/>
    </source>
</evidence>
<evidence type="ECO:0000256" key="5">
    <source>
        <dbReference type="SAM" id="MobiDB-lite"/>
    </source>
</evidence>
<keyword evidence="8" id="KW-1185">Reference proteome</keyword>
<evidence type="ECO:0000313" key="7">
    <source>
        <dbReference type="EMBL" id="KAF0730817.1"/>
    </source>
</evidence>
<sequence>MNRRRLSHPLPPNFFQSPAYAPGQTNAIMETGVEALKHLVLNARLDGSGPHKWKLEHANRQVQIYVDGNLGRCKDTIFMSVTEIHATLDEAAALHRCDTQEAYRQFIKRFNRDVIDGAILKTLAPPTEDFPRNYIGLKWFVQETPVPCRNRDFCVVECCDDFVLNGTKGWARVLHSVDLCWVPSLYSTMGIVRGIFTACGTVFQETDRPGVLRAAQIFHVDLRGNIPRWILRIGIKKRARTMADMEAHFRVMRMQHMTILPSSELIPVSHRRRCCVCQVKFKPLQERANCRRCGEVMCAKCSREVDVPDRDTLGFCRVSLCLSCAATVPSSSSQVPPPVVPAAFPRLSRSSRLTAESEFVDPRARRYVVTSPFGQHERPSSGRLSYTSPIHVGGGGDRIVLHPHQQRRELRSASTPSTTHAQYKPSESWDEEDDNQVMLDPPSNVLPAMFDKDKTTHQLHFYRQMRDMDLLLPRRSCSTPTHRLSNQTS</sequence>
<dbReference type="GO" id="GO:0008289">
    <property type="term" value="F:lipid binding"/>
    <property type="evidence" value="ECO:0007669"/>
    <property type="project" value="InterPro"/>
</dbReference>
<evidence type="ECO:0000256" key="4">
    <source>
        <dbReference type="PROSITE-ProRule" id="PRU00091"/>
    </source>
</evidence>
<evidence type="ECO:0000256" key="1">
    <source>
        <dbReference type="ARBA" id="ARBA00022723"/>
    </source>
</evidence>
<keyword evidence="1" id="KW-0479">Metal-binding</keyword>
<name>A0A6G0WTI5_9STRA</name>
<gene>
    <name evidence="7" type="ORF">Ae201684_011819</name>
</gene>
<reference evidence="7 8" key="1">
    <citation type="submission" date="2019-07" db="EMBL/GenBank/DDBJ databases">
        <title>Genomics analysis of Aphanomyces spp. identifies a new class of oomycete effector associated with host adaptation.</title>
        <authorList>
            <person name="Gaulin E."/>
        </authorList>
    </citation>
    <scope>NUCLEOTIDE SEQUENCE [LARGE SCALE GENOMIC DNA]</scope>
    <source>
        <strain evidence="7 8">ATCC 201684</strain>
    </source>
</reference>
<dbReference type="AlphaFoldDB" id="A0A6G0WTI5"/>
<accession>A0A6G0WTI5</accession>
<dbReference type="Gene3D" id="3.30.530.20">
    <property type="match status" value="1"/>
</dbReference>